<dbReference type="AlphaFoldDB" id="A0A2A4YEB6"/>
<name>A0A2A4YEB6_UNCAE</name>
<evidence type="ECO:0000313" key="3">
    <source>
        <dbReference type="Proteomes" id="UP000217838"/>
    </source>
</evidence>
<protein>
    <submittedName>
        <fullName evidence="2">tRNA (Adenosine(37)-N6)-threonylcarbamoyltransferase complex dimerization subunit type 1 TsaB</fullName>
    </submittedName>
</protein>
<gene>
    <name evidence="2" type="primary">tsaB</name>
    <name evidence="2" type="ORF">COB11_05980</name>
</gene>
<evidence type="ECO:0000313" key="2">
    <source>
        <dbReference type="EMBL" id="PCI93054.1"/>
    </source>
</evidence>
<comment type="caution">
    <text evidence="2">The sequence shown here is derived from an EMBL/GenBank/DDBJ whole genome shotgun (WGS) entry which is preliminary data.</text>
</comment>
<dbReference type="Pfam" id="PF00814">
    <property type="entry name" value="TsaD"/>
    <property type="match status" value="1"/>
</dbReference>
<dbReference type="InterPro" id="IPR043129">
    <property type="entry name" value="ATPase_NBD"/>
</dbReference>
<keyword evidence="2" id="KW-0808">Transferase</keyword>
<dbReference type="Gene3D" id="3.30.420.200">
    <property type="match status" value="1"/>
</dbReference>
<organism evidence="2 3">
    <name type="scientific">Aerophobetes bacterium</name>
    <dbReference type="NCBI Taxonomy" id="2030807"/>
    <lineage>
        <taxon>Bacteria</taxon>
        <taxon>Candidatus Aerophobota</taxon>
    </lineage>
</organism>
<reference evidence="3" key="1">
    <citation type="submission" date="2017-08" db="EMBL/GenBank/DDBJ databases">
        <title>A dynamic microbial community with high functional redundancy inhabits the cold, oxic subseafloor aquifer.</title>
        <authorList>
            <person name="Tully B.J."/>
            <person name="Wheat C.G."/>
            <person name="Glazer B.T."/>
            <person name="Huber J.A."/>
        </authorList>
    </citation>
    <scope>NUCLEOTIDE SEQUENCE [LARGE SCALE GENOMIC DNA]</scope>
</reference>
<accession>A0A2A4YEB6</accession>
<dbReference type="Gene3D" id="3.30.420.40">
    <property type="match status" value="1"/>
</dbReference>
<dbReference type="GO" id="GO:0002949">
    <property type="term" value="P:tRNA threonylcarbamoyladenosine modification"/>
    <property type="evidence" value="ECO:0007669"/>
    <property type="project" value="InterPro"/>
</dbReference>
<sequence>MKSLCIESSRQEPTLVIFDHSTQKVFAIKNLKSSELKDGKKHSTTLILEIKNLLEQANILKKDLDFIGTGLGPGSFIGTRVGIVTAKTLAYALEIPIVYYCSLELYDSNQEGSFVILSDAKSKGLYAHFGKKEGSTITFDKEPSLYTPDELLKKITKNTLLISPEADIAQGKLPSALSLKVEQRSIDFALWEKNVCKKTFLNPLVASKASEPYTLRVS</sequence>
<dbReference type="InterPro" id="IPR000905">
    <property type="entry name" value="Gcp-like_dom"/>
</dbReference>
<dbReference type="InterPro" id="IPR022496">
    <property type="entry name" value="T6A_TsaB"/>
</dbReference>
<evidence type="ECO:0000259" key="1">
    <source>
        <dbReference type="Pfam" id="PF00814"/>
    </source>
</evidence>
<dbReference type="EMBL" id="NVUU01000074">
    <property type="protein sequence ID" value="PCI93054.1"/>
    <property type="molecule type" value="Genomic_DNA"/>
</dbReference>
<dbReference type="GO" id="GO:0016740">
    <property type="term" value="F:transferase activity"/>
    <property type="evidence" value="ECO:0007669"/>
    <property type="project" value="UniProtKB-KW"/>
</dbReference>
<dbReference type="NCBIfam" id="TIGR03725">
    <property type="entry name" value="T6A_YeaZ"/>
    <property type="match status" value="1"/>
</dbReference>
<dbReference type="Proteomes" id="UP000217838">
    <property type="component" value="Unassembled WGS sequence"/>
</dbReference>
<proteinExistence type="predicted"/>
<dbReference type="SUPFAM" id="SSF53067">
    <property type="entry name" value="Actin-like ATPase domain"/>
    <property type="match status" value="1"/>
</dbReference>
<feature type="domain" description="Gcp-like" evidence="1">
    <location>
        <begin position="40"/>
        <end position="152"/>
    </location>
</feature>